<dbReference type="Proteomes" id="UP000191024">
    <property type="component" value="Chromosome E"/>
</dbReference>
<protein>
    <submittedName>
        <fullName evidence="3">LAMI_0E01420g1_1</fullName>
    </submittedName>
</protein>
<gene>
    <name evidence="3" type="ORF">LAMI_0E01420G</name>
</gene>
<organism evidence="3 4">
    <name type="scientific">Lachancea mirantina</name>
    <dbReference type="NCBI Taxonomy" id="1230905"/>
    <lineage>
        <taxon>Eukaryota</taxon>
        <taxon>Fungi</taxon>
        <taxon>Dikarya</taxon>
        <taxon>Ascomycota</taxon>
        <taxon>Saccharomycotina</taxon>
        <taxon>Saccharomycetes</taxon>
        <taxon>Saccharomycetales</taxon>
        <taxon>Saccharomycetaceae</taxon>
        <taxon>Lachancea</taxon>
    </lineage>
</organism>
<dbReference type="STRING" id="1230905.A0A1G4JIT3"/>
<dbReference type="SUPFAM" id="SSF57959">
    <property type="entry name" value="Leucine zipper domain"/>
    <property type="match status" value="1"/>
</dbReference>
<proteinExistence type="predicted"/>
<evidence type="ECO:0000313" key="3">
    <source>
        <dbReference type="EMBL" id="SCU90288.1"/>
    </source>
</evidence>
<keyword evidence="4" id="KW-1185">Reference proteome</keyword>
<dbReference type="EMBL" id="LT598465">
    <property type="protein sequence ID" value="SCU90288.1"/>
    <property type="molecule type" value="Genomic_DNA"/>
</dbReference>
<accession>A0A1G4JIT3</accession>
<reference evidence="3 4" key="1">
    <citation type="submission" date="2016-03" db="EMBL/GenBank/DDBJ databases">
        <authorList>
            <person name="Devillers H."/>
        </authorList>
    </citation>
    <scope>NUCLEOTIDE SEQUENCE [LARGE SCALE GENOMIC DNA]</scope>
    <source>
        <strain evidence="3">CBS 11717</strain>
    </source>
</reference>
<feature type="compositionally biased region" description="Polar residues" evidence="1">
    <location>
        <begin position="12"/>
        <end position="27"/>
    </location>
</feature>
<evidence type="ECO:0000313" key="4">
    <source>
        <dbReference type="Proteomes" id="UP000191024"/>
    </source>
</evidence>
<dbReference type="Gene3D" id="1.20.5.170">
    <property type="match status" value="1"/>
</dbReference>
<evidence type="ECO:0000256" key="1">
    <source>
        <dbReference type="SAM" id="MobiDB-lite"/>
    </source>
</evidence>
<feature type="domain" description="BZIP" evidence="2">
    <location>
        <begin position="73"/>
        <end position="87"/>
    </location>
</feature>
<name>A0A1G4JIT3_9SACH</name>
<dbReference type="InterPro" id="IPR046347">
    <property type="entry name" value="bZIP_sf"/>
</dbReference>
<dbReference type="GO" id="GO:0003700">
    <property type="term" value="F:DNA-binding transcription factor activity"/>
    <property type="evidence" value="ECO:0007669"/>
    <property type="project" value="InterPro"/>
</dbReference>
<dbReference type="OrthoDB" id="2285533at2759"/>
<dbReference type="InterPro" id="IPR004827">
    <property type="entry name" value="bZIP"/>
</dbReference>
<dbReference type="PROSITE" id="PS00036">
    <property type="entry name" value="BZIP_BASIC"/>
    <property type="match status" value="1"/>
</dbReference>
<feature type="compositionally biased region" description="Basic and acidic residues" evidence="1">
    <location>
        <begin position="77"/>
        <end position="97"/>
    </location>
</feature>
<dbReference type="CDD" id="cd14688">
    <property type="entry name" value="bZIP_YAP"/>
    <property type="match status" value="1"/>
</dbReference>
<feature type="compositionally biased region" description="Low complexity" evidence="1">
    <location>
        <begin position="59"/>
        <end position="72"/>
    </location>
</feature>
<feature type="region of interest" description="Disordered" evidence="1">
    <location>
        <begin position="1"/>
        <end position="97"/>
    </location>
</feature>
<dbReference type="AlphaFoldDB" id="A0A1G4JIT3"/>
<evidence type="ECO:0000259" key="2">
    <source>
        <dbReference type="PROSITE" id="PS00036"/>
    </source>
</evidence>
<sequence>MNFSMIEPKVDSTASSTASKVLKTSRQWDLPPRLKPGRRPGQALGSTARGNNTRDDVRSVNGGNSSLSSLQSRKVKNRDAQRAFRDRKASEAQELRDSLSKWKNRCEMLQNELKNSVDESHKVQTALKARITELEKELQLSRQENFSHRNEQTACSCKESSSVANPTSTILDPVLQEKINNLVPMKAVAWQRTGKRTRHSGTKPLPKFRRLNGQQVAPAVEVSSLSDPLSFEESGGQGCGFCSEASTCLCKDAA</sequence>